<dbReference type="RefSeq" id="WP_200797043.1">
    <property type="nucleotide sequence ID" value="NZ_FQYR01000002.1"/>
</dbReference>
<dbReference type="InParanoid" id="A0A1M6CSV4"/>
<dbReference type="CDD" id="cd00093">
    <property type="entry name" value="HTH_XRE"/>
    <property type="match status" value="1"/>
</dbReference>
<accession>A0A1M6CSV4</accession>
<organism evidence="2 3">
    <name type="scientific">Rubritalea squalenifaciens DSM 18772</name>
    <dbReference type="NCBI Taxonomy" id="1123071"/>
    <lineage>
        <taxon>Bacteria</taxon>
        <taxon>Pseudomonadati</taxon>
        <taxon>Verrucomicrobiota</taxon>
        <taxon>Verrucomicrobiia</taxon>
        <taxon>Verrucomicrobiales</taxon>
        <taxon>Rubritaleaceae</taxon>
        <taxon>Rubritalea</taxon>
    </lineage>
</organism>
<dbReference type="STRING" id="1123071.SAMN02745181_0557"/>
<dbReference type="GO" id="GO:0003677">
    <property type="term" value="F:DNA binding"/>
    <property type="evidence" value="ECO:0007669"/>
    <property type="project" value="UniProtKB-KW"/>
</dbReference>
<evidence type="ECO:0000313" key="2">
    <source>
        <dbReference type="EMBL" id="SHI64066.1"/>
    </source>
</evidence>
<keyword evidence="3" id="KW-1185">Reference proteome</keyword>
<gene>
    <name evidence="2" type="ORF">SAMN02745181_0557</name>
</gene>
<dbReference type="Gene3D" id="1.10.260.40">
    <property type="entry name" value="lambda repressor-like DNA-binding domains"/>
    <property type="match status" value="1"/>
</dbReference>
<dbReference type="InterPro" id="IPR010982">
    <property type="entry name" value="Lambda_DNA-bd_dom_sf"/>
</dbReference>
<sequence length="89" mass="9924">MTHTRMLCAPDRQFAGRLHDLMEQNDCTTAELARLTGISHFQILGYLAGKTPDTMSLLRIARLFEVSMEWLVTGEDGAHTPDYLLTASA</sequence>
<name>A0A1M6CSV4_9BACT</name>
<dbReference type="Proteomes" id="UP000184510">
    <property type="component" value="Unassembled WGS sequence"/>
</dbReference>
<dbReference type="EMBL" id="FQYR01000002">
    <property type="protein sequence ID" value="SHI64066.1"/>
    <property type="molecule type" value="Genomic_DNA"/>
</dbReference>
<dbReference type="Pfam" id="PF13443">
    <property type="entry name" value="HTH_26"/>
    <property type="match status" value="1"/>
</dbReference>
<dbReference type="InterPro" id="IPR001387">
    <property type="entry name" value="Cro/C1-type_HTH"/>
</dbReference>
<feature type="domain" description="HTH cro/C1-type" evidence="1">
    <location>
        <begin position="18"/>
        <end position="71"/>
    </location>
</feature>
<dbReference type="SMART" id="SM00530">
    <property type="entry name" value="HTH_XRE"/>
    <property type="match status" value="1"/>
</dbReference>
<evidence type="ECO:0000313" key="3">
    <source>
        <dbReference type="Proteomes" id="UP000184510"/>
    </source>
</evidence>
<dbReference type="SUPFAM" id="SSF47413">
    <property type="entry name" value="lambda repressor-like DNA-binding domains"/>
    <property type="match status" value="1"/>
</dbReference>
<protein>
    <submittedName>
        <fullName evidence="2">Cro/C1-type HTH DNA-binding domain-containing protein</fullName>
    </submittedName>
</protein>
<keyword evidence="2" id="KW-0238">DNA-binding</keyword>
<dbReference type="AlphaFoldDB" id="A0A1M6CSV4"/>
<evidence type="ECO:0000259" key="1">
    <source>
        <dbReference type="PROSITE" id="PS50943"/>
    </source>
</evidence>
<reference evidence="2 3" key="1">
    <citation type="submission" date="2016-11" db="EMBL/GenBank/DDBJ databases">
        <authorList>
            <person name="Jaros S."/>
            <person name="Januszkiewicz K."/>
            <person name="Wedrychowicz H."/>
        </authorList>
    </citation>
    <scope>NUCLEOTIDE SEQUENCE [LARGE SCALE GENOMIC DNA]</scope>
    <source>
        <strain evidence="2 3">DSM 18772</strain>
    </source>
</reference>
<proteinExistence type="predicted"/>
<dbReference type="PROSITE" id="PS50943">
    <property type="entry name" value="HTH_CROC1"/>
    <property type="match status" value="1"/>
</dbReference>